<keyword evidence="2" id="KW-1185">Reference proteome</keyword>
<dbReference type="Proteomes" id="UP000540568">
    <property type="component" value="Unassembled WGS sequence"/>
</dbReference>
<name>A0A7W3J876_9MICO</name>
<reference evidence="1 2" key="1">
    <citation type="submission" date="2020-07" db="EMBL/GenBank/DDBJ databases">
        <title>Sequencing the genomes of 1000 actinobacteria strains.</title>
        <authorList>
            <person name="Klenk H.-P."/>
        </authorList>
    </citation>
    <scope>NUCLEOTIDE SEQUENCE [LARGE SCALE GENOMIC DNA]</scope>
    <source>
        <strain evidence="1 2">DSM 44121</strain>
    </source>
</reference>
<organism evidence="1 2">
    <name type="scientific">Promicromonospora sukumoe</name>
    <dbReference type="NCBI Taxonomy" id="88382"/>
    <lineage>
        <taxon>Bacteria</taxon>
        <taxon>Bacillati</taxon>
        <taxon>Actinomycetota</taxon>
        <taxon>Actinomycetes</taxon>
        <taxon>Micrococcales</taxon>
        <taxon>Promicromonosporaceae</taxon>
        <taxon>Promicromonospora</taxon>
    </lineage>
</organism>
<evidence type="ECO:0000313" key="2">
    <source>
        <dbReference type="Proteomes" id="UP000540568"/>
    </source>
</evidence>
<comment type="caution">
    <text evidence="1">The sequence shown here is derived from an EMBL/GenBank/DDBJ whole genome shotgun (WGS) entry which is preliminary data.</text>
</comment>
<proteinExistence type="predicted"/>
<dbReference type="RefSeq" id="WP_182615622.1">
    <property type="nucleotide sequence ID" value="NZ_BAAATF010000006.1"/>
</dbReference>
<gene>
    <name evidence="1" type="ORF">FHX71_001866</name>
</gene>
<dbReference type="EMBL" id="JACGWV010000001">
    <property type="protein sequence ID" value="MBA8807924.1"/>
    <property type="molecule type" value="Genomic_DNA"/>
</dbReference>
<protein>
    <submittedName>
        <fullName evidence="1">Uncharacterized protein</fullName>
    </submittedName>
</protein>
<sequence>MARPILIVLTDGDTKAQILARLQLAGEYVTEPVFDWLTVDGSYFEVDPTDTVLVEYEAPTLRALFPRSEPHTVTIEYGAREEVRPLLLEVTRGLEGVLDTTTGPFLRLSDLPASTWLARPGRPDSTEDEPLAFFEEHDLPREQSWQPVPDDTAGRRRARSVLAELERELVRGHPLFRRIVGVEAFDGASDDVLVRLDDGSYAIVHPTWTRRAERPGYPTCELLGTGAESALRFRQSVQWM</sequence>
<evidence type="ECO:0000313" key="1">
    <source>
        <dbReference type="EMBL" id="MBA8807924.1"/>
    </source>
</evidence>
<dbReference type="AlphaFoldDB" id="A0A7W3J876"/>
<accession>A0A7W3J876</accession>